<organism evidence="1 2">
    <name type="scientific">Olleya namhaensis</name>
    <dbReference type="NCBI Taxonomy" id="1144750"/>
    <lineage>
        <taxon>Bacteria</taxon>
        <taxon>Pseudomonadati</taxon>
        <taxon>Bacteroidota</taxon>
        <taxon>Flavobacteriia</taxon>
        <taxon>Flavobacteriales</taxon>
        <taxon>Flavobacteriaceae</taxon>
    </lineage>
</organism>
<dbReference type="GO" id="GO:0051301">
    <property type="term" value="P:cell division"/>
    <property type="evidence" value="ECO:0007669"/>
    <property type="project" value="UniProtKB-KW"/>
</dbReference>
<keyword evidence="2" id="KW-1185">Reference proteome</keyword>
<keyword evidence="1" id="KW-0132">Cell division</keyword>
<dbReference type="STRING" id="1144750.SAMN05443431_102311"/>
<gene>
    <name evidence="1" type="ORF">SAMN05443431_102311</name>
</gene>
<keyword evidence="1" id="KW-0131">Cell cycle</keyword>
<evidence type="ECO:0000313" key="1">
    <source>
        <dbReference type="EMBL" id="SFI81661.1"/>
    </source>
</evidence>
<dbReference type="Proteomes" id="UP000199559">
    <property type="component" value="Unassembled WGS sequence"/>
</dbReference>
<protein>
    <submittedName>
        <fullName evidence="1">Cell division protein FtsQ</fullName>
    </submittedName>
</protein>
<accession>A0A1I3LAC7</accession>
<dbReference type="EMBL" id="FORM01000002">
    <property type="protein sequence ID" value="SFI81661.1"/>
    <property type="molecule type" value="Genomic_DNA"/>
</dbReference>
<dbReference type="RefSeq" id="WP_090837908.1">
    <property type="nucleotide sequence ID" value="NZ_FORM01000002.1"/>
</dbReference>
<proteinExistence type="predicted"/>
<name>A0A1I3LAC7_9FLAO</name>
<evidence type="ECO:0000313" key="2">
    <source>
        <dbReference type="Proteomes" id="UP000199559"/>
    </source>
</evidence>
<dbReference type="AlphaFoldDB" id="A0A1I3LAC7"/>
<reference evidence="2" key="1">
    <citation type="submission" date="2016-10" db="EMBL/GenBank/DDBJ databases">
        <authorList>
            <person name="Varghese N."/>
            <person name="Submissions S."/>
        </authorList>
    </citation>
    <scope>NUCLEOTIDE SEQUENCE [LARGE SCALE GENOMIC DNA]</scope>
    <source>
        <strain evidence="2">DSM 28881</strain>
    </source>
</reference>
<sequence>MKINWDYIKMMVLLGLVVFLYAFSSARNAKREVSKPLVEFVGNKNLFITHEDVSKLLIQNQQNATNKSKEILDLNLLESTLNANPIIEFADVYVSVTGNLVAKVKQKMPIARVIDETSFYVDSNGGFMPLSKNYTERVPIVTGIVDKKDLGRIHEIATKIQKDEFLKKHVVQIQQNKDNTIDLKLRQCNFVVKIGSLEQLDKKINNLKAFYLKATKDKTLNNYSKVNLQFGSQVVCTKA</sequence>